<evidence type="ECO:0000256" key="1">
    <source>
        <dbReference type="SAM" id="MobiDB-lite"/>
    </source>
</evidence>
<evidence type="ECO:0000313" key="2">
    <source>
        <dbReference type="EMBL" id="MBB5537888.1"/>
    </source>
</evidence>
<gene>
    <name evidence="2" type="ORF">GGD55_004609</name>
</gene>
<dbReference type="EMBL" id="JACHBK010000011">
    <property type="protein sequence ID" value="MBB5537888.1"/>
    <property type="molecule type" value="Genomic_DNA"/>
</dbReference>
<protein>
    <recommendedName>
        <fullName evidence="4">Cellulose biosynthesis protein BcsN</fullName>
    </recommendedName>
</protein>
<dbReference type="Proteomes" id="UP000585507">
    <property type="component" value="Unassembled WGS sequence"/>
</dbReference>
<dbReference type="AlphaFoldDB" id="A0A7W8XBM5"/>
<dbReference type="InterPro" id="IPR031482">
    <property type="entry name" value="CBP_BcsN"/>
</dbReference>
<evidence type="ECO:0008006" key="4">
    <source>
        <dbReference type="Google" id="ProtNLM"/>
    </source>
</evidence>
<reference evidence="2 3" key="1">
    <citation type="submission" date="2020-08" db="EMBL/GenBank/DDBJ databases">
        <title>Genomic Encyclopedia of Type Strains, Phase IV (KMG-V): Genome sequencing to study the core and pangenomes of soil and plant-associated prokaryotes.</title>
        <authorList>
            <person name="Whitman W."/>
        </authorList>
    </citation>
    <scope>NUCLEOTIDE SEQUENCE [LARGE SCALE GENOMIC DNA]</scope>
    <source>
        <strain evidence="2 3">SEMIA 4084</strain>
    </source>
</reference>
<accession>A0A7W8XBM5</accession>
<proteinExistence type="predicted"/>
<name>A0A7W8XBM5_9HYPH</name>
<organism evidence="2 3">
    <name type="scientific">Rhizobium giardinii</name>
    <dbReference type="NCBI Taxonomy" id="56731"/>
    <lineage>
        <taxon>Bacteria</taxon>
        <taxon>Pseudomonadati</taxon>
        <taxon>Pseudomonadota</taxon>
        <taxon>Alphaproteobacteria</taxon>
        <taxon>Hyphomicrobiales</taxon>
        <taxon>Rhizobiaceae</taxon>
        <taxon>Rhizobium/Agrobacterium group</taxon>
        <taxon>Rhizobium</taxon>
    </lineage>
</organism>
<dbReference type="RefSeq" id="WP_018329839.1">
    <property type="nucleotide sequence ID" value="NZ_JACHBK010000011.1"/>
</dbReference>
<evidence type="ECO:0000313" key="3">
    <source>
        <dbReference type="Proteomes" id="UP000585507"/>
    </source>
</evidence>
<comment type="caution">
    <text evidence="2">The sequence shown here is derived from an EMBL/GenBank/DDBJ whole genome shotgun (WGS) entry which is preliminary data.</text>
</comment>
<dbReference type="Pfam" id="PF17038">
    <property type="entry name" value="CBP_BcsN"/>
    <property type="match status" value="1"/>
</dbReference>
<keyword evidence="3" id="KW-1185">Reference proteome</keyword>
<sequence>MSSAEIPTSRYALAGIILTLSLAGCGARDGVRLSDTAVTVSDETAFALPPPGGPAVVSIVERRFSNSTQQDIFLFTSASTPGQNVLRVQMFGPVGLQMDGQKALGYSSVRASDIAKEMRRELPGVALAQSPLYLQNNYGPFSYAYGRGHGNDACLYAWQQIRSPDEARTVFQNRGTIQVRLRLCEDGASEEKLLGTMYGYTIRGAFNAAGWNPYGEPPSVDPTLGRTGNPIYPKREELRDAAIVGVESTKPRPVVRQSQAVRVEKVEPAKQASSSETVPLPTGTDIGGVVVPSPDCMTQSGGTTQCK</sequence>
<feature type="compositionally biased region" description="Polar residues" evidence="1">
    <location>
        <begin position="296"/>
        <end position="307"/>
    </location>
</feature>
<feature type="region of interest" description="Disordered" evidence="1">
    <location>
        <begin position="266"/>
        <end position="307"/>
    </location>
</feature>